<dbReference type="AlphaFoldDB" id="A0AA36JGL5"/>
<evidence type="ECO:0000259" key="8">
    <source>
        <dbReference type="SMART" id="SM00665"/>
    </source>
</evidence>
<protein>
    <recommendedName>
        <fullName evidence="8">Cytochrome b561 domain-containing protein</fullName>
    </recommendedName>
</protein>
<reference evidence="9" key="1">
    <citation type="submission" date="2023-08" db="EMBL/GenBank/DDBJ databases">
        <authorList>
            <person name="Chen Y."/>
            <person name="Shah S."/>
            <person name="Dougan E. K."/>
            <person name="Thang M."/>
            <person name="Chan C."/>
        </authorList>
    </citation>
    <scope>NUCLEOTIDE SEQUENCE</scope>
</reference>
<dbReference type="InterPro" id="IPR006593">
    <property type="entry name" value="Cyt_b561/ferric_Rdtase_TM"/>
</dbReference>
<gene>
    <name evidence="9" type="ORF">EVOR1521_LOCUS27559</name>
</gene>
<evidence type="ECO:0000256" key="2">
    <source>
        <dbReference type="ARBA" id="ARBA00022448"/>
    </source>
</evidence>
<feature type="transmembrane region" description="Helical" evidence="7">
    <location>
        <begin position="33"/>
        <end position="55"/>
    </location>
</feature>
<keyword evidence="6 7" id="KW-0472">Membrane</keyword>
<keyword evidence="5 7" id="KW-1133">Transmembrane helix</keyword>
<dbReference type="GO" id="GO:0016020">
    <property type="term" value="C:membrane"/>
    <property type="evidence" value="ECO:0007669"/>
    <property type="project" value="UniProtKB-SubCell"/>
</dbReference>
<accession>A0AA36JGL5</accession>
<evidence type="ECO:0000256" key="4">
    <source>
        <dbReference type="ARBA" id="ARBA00022982"/>
    </source>
</evidence>
<feature type="transmembrane region" description="Helical" evidence="7">
    <location>
        <begin position="158"/>
        <end position="177"/>
    </location>
</feature>
<dbReference type="Pfam" id="PF03188">
    <property type="entry name" value="Cytochrom_B561"/>
    <property type="match status" value="1"/>
</dbReference>
<feature type="transmembrane region" description="Helical" evidence="7">
    <location>
        <begin position="456"/>
        <end position="474"/>
    </location>
</feature>
<evidence type="ECO:0000313" key="9">
    <source>
        <dbReference type="EMBL" id="CAJ1405314.1"/>
    </source>
</evidence>
<feature type="domain" description="Cytochrome b561" evidence="8">
    <location>
        <begin position="310"/>
        <end position="448"/>
    </location>
</feature>
<feature type="transmembrane region" description="Helical" evidence="7">
    <location>
        <begin position="310"/>
        <end position="330"/>
    </location>
</feature>
<dbReference type="Proteomes" id="UP001178507">
    <property type="component" value="Unassembled WGS sequence"/>
</dbReference>
<keyword evidence="10" id="KW-1185">Reference proteome</keyword>
<feature type="transmembrane region" description="Helical" evidence="7">
    <location>
        <begin position="75"/>
        <end position="94"/>
    </location>
</feature>
<dbReference type="SMART" id="SM00665">
    <property type="entry name" value="B561"/>
    <property type="match status" value="1"/>
</dbReference>
<keyword evidence="3 7" id="KW-0812">Transmembrane</keyword>
<evidence type="ECO:0000256" key="1">
    <source>
        <dbReference type="ARBA" id="ARBA00004370"/>
    </source>
</evidence>
<evidence type="ECO:0000313" key="10">
    <source>
        <dbReference type="Proteomes" id="UP001178507"/>
    </source>
</evidence>
<organism evidence="9 10">
    <name type="scientific">Effrenium voratum</name>
    <dbReference type="NCBI Taxonomy" id="2562239"/>
    <lineage>
        <taxon>Eukaryota</taxon>
        <taxon>Sar</taxon>
        <taxon>Alveolata</taxon>
        <taxon>Dinophyceae</taxon>
        <taxon>Suessiales</taxon>
        <taxon>Symbiodiniaceae</taxon>
        <taxon>Effrenium</taxon>
    </lineage>
</organism>
<feature type="transmembrane region" description="Helical" evidence="7">
    <location>
        <begin position="389"/>
        <end position="411"/>
    </location>
</feature>
<name>A0AA36JGL5_9DINO</name>
<feature type="transmembrane region" description="Helical" evidence="7">
    <location>
        <begin position="285"/>
        <end position="304"/>
    </location>
</feature>
<feature type="transmembrane region" description="Helical" evidence="7">
    <location>
        <begin position="128"/>
        <end position="146"/>
    </location>
</feature>
<comment type="caution">
    <text evidence="9">The sequence shown here is derived from an EMBL/GenBank/DDBJ whole genome shotgun (WGS) entry which is preliminary data.</text>
</comment>
<sequence>MPAGMAMTDFKFREAMLSCFELMATHEANQEGVALLFLLGVLMTARGFAVMKTLFVSSFSLTLTIRLCVVASQEAWTLVGLLCALMVLPCAVIVADRLYPVFAFALGCCFGAGAVVVLRVPLGLASEQIFLGFQIALGICSGAALLQLRMLGWRLSTPLLGGLLVAASLRFAANAALGDSLESFLDFLRIDGDLSDPIYVLFLCTWGICSLLGWFSQFSRFMGLEDPCALPKPLVELLKRAQECLPFFSDSGEEFAERLLPEWKDAHEPFLAKPKISAARHYETAVILVISVLAVLLLSCLIVSRPMLVGHIVLMSFAFVPLVNAGMLSYAPALRHQDRNPWLRHMNHASFNIMALLCALGGYLCMQLDGDRQTSETMPERTLSLLHVWLGYAVLGMFFILTFTGVVKLVATLGDGNSSSELSLPAAFHGRLGKWTYGLAAATQISGYFMKDVMPRGAAMMMTSILIAVSAATCQQMRNRTQKEGDQPAVEDVLPIKVASASSALTRMNSDTTVRTASSSSGKPLLLSRSPIPSFNKTLVDKLKFRQFEALLTLYFSRWQRNVQSIRISCANAEINSSSNLVDFLSSAIVSAESARQL</sequence>
<dbReference type="EMBL" id="CAUJNA010003579">
    <property type="protein sequence ID" value="CAJ1405314.1"/>
    <property type="molecule type" value="Genomic_DNA"/>
</dbReference>
<comment type="subcellular location">
    <subcellularLocation>
        <location evidence="1">Membrane</location>
    </subcellularLocation>
</comment>
<evidence type="ECO:0000256" key="7">
    <source>
        <dbReference type="SAM" id="Phobius"/>
    </source>
</evidence>
<keyword evidence="4" id="KW-0249">Electron transport</keyword>
<keyword evidence="2" id="KW-0813">Transport</keyword>
<feature type="transmembrane region" description="Helical" evidence="7">
    <location>
        <begin position="101"/>
        <end position="122"/>
    </location>
</feature>
<proteinExistence type="predicted"/>
<evidence type="ECO:0000256" key="3">
    <source>
        <dbReference type="ARBA" id="ARBA00022692"/>
    </source>
</evidence>
<evidence type="ECO:0000256" key="6">
    <source>
        <dbReference type="ARBA" id="ARBA00023136"/>
    </source>
</evidence>
<dbReference type="Gene3D" id="1.20.120.1770">
    <property type="match status" value="1"/>
</dbReference>
<feature type="transmembrane region" description="Helical" evidence="7">
    <location>
        <begin position="197"/>
        <end position="215"/>
    </location>
</feature>
<evidence type="ECO:0000256" key="5">
    <source>
        <dbReference type="ARBA" id="ARBA00022989"/>
    </source>
</evidence>